<organism evidence="1 2">
    <name type="scientific">Dryococelus australis</name>
    <dbReference type="NCBI Taxonomy" id="614101"/>
    <lineage>
        <taxon>Eukaryota</taxon>
        <taxon>Metazoa</taxon>
        <taxon>Ecdysozoa</taxon>
        <taxon>Arthropoda</taxon>
        <taxon>Hexapoda</taxon>
        <taxon>Insecta</taxon>
        <taxon>Pterygota</taxon>
        <taxon>Neoptera</taxon>
        <taxon>Polyneoptera</taxon>
        <taxon>Phasmatodea</taxon>
        <taxon>Verophasmatodea</taxon>
        <taxon>Anareolatae</taxon>
        <taxon>Phasmatidae</taxon>
        <taxon>Eurycanthinae</taxon>
        <taxon>Dryococelus</taxon>
    </lineage>
</organism>
<accession>A0ABQ9HE94</accession>
<reference evidence="1 2" key="1">
    <citation type="submission" date="2023-02" db="EMBL/GenBank/DDBJ databases">
        <title>LHISI_Scaffold_Assembly.</title>
        <authorList>
            <person name="Stuart O.P."/>
            <person name="Cleave R."/>
            <person name="Magrath M.J.L."/>
            <person name="Mikheyev A.S."/>
        </authorList>
    </citation>
    <scope>NUCLEOTIDE SEQUENCE [LARGE SCALE GENOMIC DNA]</scope>
    <source>
        <strain evidence="1">Daus_M_001</strain>
        <tissue evidence="1">Leg muscle</tissue>
    </source>
</reference>
<gene>
    <name evidence="1" type="ORF">PR048_014445</name>
</gene>
<name>A0ABQ9HE94_9NEOP</name>
<comment type="caution">
    <text evidence="1">The sequence shown here is derived from an EMBL/GenBank/DDBJ whole genome shotgun (WGS) entry which is preliminary data.</text>
</comment>
<proteinExistence type="predicted"/>
<evidence type="ECO:0000313" key="1">
    <source>
        <dbReference type="EMBL" id="KAJ8882633.1"/>
    </source>
</evidence>
<evidence type="ECO:0000313" key="2">
    <source>
        <dbReference type="Proteomes" id="UP001159363"/>
    </source>
</evidence>
<keyword evidence="2" id="KW-1185">Reference proteome</keyword>
<sequence length="180" mass="19604">MSDIQQKQIVHPELLPNETKAIADIFYDPASTRDAVAQAGEEMFLSMCQAPPSERDLNNHRFQTFVKSSTKVKANLASLSPTQGAAKQHSFTVYLQTQRWLDHDSLIPPRWGCVRDDGGVLNPVKTTAPIAPDSVLISIFCRRATGCGGRTADIHCSSVCGCDGACTNSAQIRKEGVKED</sequence>
<dbReference type="EMBL" id="JARBHB010000005">
    <property type="protein sequence ID" value="KAJ8882633.1"/>
    <property type="molecule type" value="Genomic_DNA"/>
</dbReference>
<protein>
    <submittedName>
        <fullName evidence="1">Uncharacterized protein</fullName>
    </submittedName>
</protein>
<dbReference type="Proteomes" id="UP001159363">
    <property type="component" value="Chromosome 4"/>
</dbReference>